<name>A0A4Y2PQK5_ARAVE</name>
<accession>A0A4Y2PQK5</accession>
<proteinExistence type="predicted"/>
<organism evidence="1 2">
    <name type="scientific">Araneus ventricosus</name>
    <name type="common">Orbweaver spider</name>
    <name type="synonym">Epeira ventricosa</name>
    <dbReference type="NCBI Taxonomy" id="182803"/>
    <lineage>
        <taxon>Eukaryota</taxon>
        <taxon>Metazoa</taxon>
        <taxon>Ecdysozoa</taxon>
        <taxon>Arthropoda</taxon>
        <taxon>Chelicerata</taxon>
        <taxon>Arachnida</taxon>
        <taxon>Araneae</taxon>
        <taxon>Araneomorphae</taxon>
        <taxon>Entelegynae</taxon>
        <taxon>Araneoidea</taxon>
        <taxon>Araneidae</taxon>
        <taxon>Araneus</taxon>
    </lineage>
</organism>
<dbReference type="AlphaFoldDB" id="A0A4Y2PQK5"/>
<comment type="caution">
    <text evidence="1">The sequence shown here is derived from an EMBL/GenBank/DDBJ whole genome shotgun (WGS) entry which is preliminary data.</text>
</comment>
<evidence type="ECO:0000313" key="1">
    <source>
        <dbReference type="EMBL" id="GBN52840.1"/>
    </source>
</evidence>
<feature type="non-terminal residue" evidence="1">
    <location>
        <position position="1"/>
    </location>
</feature>
<gene>
    <name evidence="1" type="ORF">AVEN_97095_1</name>
</gene>
<evidence type="ECO:0000313" key="2">
    <source>
        <dbReference type="Proteomes" id="UP000499080"/>
    </source>
</evidence>
<dbReference type="EMBL" id="BGPR01294451">
    <property type="protein sequence ID" value="GBN52840.1"/>
    <property type="molecule type" value="Genomic_DNA"/>
</dbReference>
<sequence length="84" mass="9374">TSSLREVKGWNGGSSILRNQRITGSRSDSTEITVSVGIELFRFAVVVRHFHFGGTWKFGQYGKILTAPCHLKWPVHSSKSRVVS</sequence>
<dbReference type="Proteomes" id="UP000499080">
    <property type="component" value="Unassembled WGS sequence"/>
</dbReference>
<protein>
    <submittedName>
        <fullName evidence="1">Uncharacterized protein</fullName>
    </submittedName>
</protein>
<reference evidence="1 2" key="1">
    <citation type="journal article" date="2019" name="Sci. Rep.">
        <title>Orb-weaving spider Araneus ventricosus genome elucidates the spidroin gene catalogue.</title>
        <authorList>
            <person name="Kono N."/>
            <person name="Nakamura H."/>
            <person name="Ohtoshi R."/>
            <person name="Moran D.A.P."/>
            <person name="Shinohara A."/>
            <person name="Yoshida Y."/>
            <person name="Fujiwara M."/>
            <person name="Mori M."/>
            <person name="Tomita M."/>
            <person name="Arakawa K."/>
        </authorList>
    </citation>
    <scope>NUCLEOTIDE SEQUENCE [LARGE SCALE GENOMIC DNA]</scope>
</reference>
<keyword evidence="2" id="KW-1185">Reference proteome</keyword>